<dbReference type="AlphaFoldDB" id="A0A0X3NQT3"/>
<name>A0A0X3NQT3_SCHSO</name>
<organism evidence="1">
    <name type="scientific">Schistocephalus solidus</name>
    <name type="common">Tapeworm</name>
    <dbReference type="NCBI Taxonomy" id="70667"/>
    <lineage>
        <taxon>Eukaryota</taxon>
        <taxon>Metazoa</taxon>
        <taxon>Spiralia</taxon>
        <taxon>Lophotrochozoa</taxon>
        <taxon>Platyhelminthes</taxon>
        <taxon>Cestoda</taxon>
        <taxon>Eucestoda</taxon>
        <taxon>Diphyllobothriidea</taxon>
        <taxon>Diphyllobothriidae</taxon>
        <taxon>Schistocephalus</taxon>
    </lineage>
</organism>
<gene>
    <name evidence="1" type="ORF">TR102390</name>
</gene>
<reference evidence="1" key="1">
    <citation type="submission" date="2016-01" db="EMBL/GenBank/DDBJ databases">
        <title>Reference transcriptome for the parasite Schistocephalus solidus: insights into the molecular evolution of parasitism.</title>
        <authorList>
            <person name="Hebert F.O."/>
            <person name="Grambauer S."/>
            <person name="Barber I."/>
            <person name="Landry C.R."/>
            <person name="Aubin-Horth N."/>
        </authorList>
    </citation>
    <scope>NUCLEOTIDE SEQUENCE</scope>
</reference>
<protein>
    <submittedName>
        <fullName evidence="1">Uncharacterized protein</fullName>
    </submittedName>
</protein>
<accession>A0A0X3NQT3</accession>
<evidence type="ECO:0000313" key="1">
    <source>
        <dbReference type="EMBL" id="JAP39887.1"/>
    </source>
</evidence>
<dbReference type="EMBL" id="GEEE01023338">
    <property type="protein sequence ID" value="JAP39887.1"/>
    <property type="molecule type" value="Transcribed_RNA"/>
</dbReference>
<proteinExistence type="predicted"/>
<sequence>MYISGEKNIMEFLRLSHKHLSPTTRGFIKPTDFVHRGIQIYSSNLLTQRCLLVGIIRDIKMFLINYAPSTSETTGTNEHVGYISKYVRIHEHFQIGHTNRYSSRVLKVTLRQILGGFRASTGNQVSPPSRKLVQGQL</sequence>